<gene>
    <name evidence="2" type="ORF">H9874_06810</name>
</gene>
<evidence type="ECO:0000259" key="1">
    <source>
        <dbReference type="PROSITE" id="PS50862"/>
    </source>
</evidence>
<reference evidence="2" key="2">
    <citation type="submission" date="2021-04" db="EMBL/GenBank/DDBJ databases">
        <authorList>
            <person name="Gilroy R."/>
        </authorList>
    </citation>
    <scope>NUCLEOTIDE SEQUENCE</scope>
    <source>
        <strain evidence="2">ChiSxjej5B17-1746</strain>
    </source>
</reference>
<accession>A0A9D1U979</accession>
<dbReference type="PROSITE" id="PS50862">
    <property type="entry name" value="AA_TRNA_LIGASE_II"/>
    <property type="match status" value="1"/>
</dbReference>
<reference evidence="2" key="1">
    <citation type="journal article" date="2021" name="PeerJ">
        <title>Extensive microbial diversity within the chicken gut microbiome revealed by metagenomics and culture.</title>
        <authorList>
            <person name="Gilroy R."/>
            <person name="Ravi A."/>
            <person name="Getino M."/>
            <person name="Pursley I."/>
            <person name="Horton D.L."/>
            <person name="Alikhan N.F."/>
            <person name="Baker D."/>
            <person name="Gharbi K."/>
            <person name="Hall N."/>
            <person name="Watson M."/>
            <person name="Adriaenssens E.M."/>
            <person name="Foster-Nyarko E."/>
            <person name="Jarju S."/>
            <person name="Secka A."/>
            <person name="Antonio M."/>
            <person name="Oren A."/>
            <person name="Chaudhuri R.R."/>
            <person name="La Ragione R."/>
            <person name="Hildebrand F."/>
            <person name="Pallen M.J."/>
        </authorList>
    </citation>
    <scope>NUCLEOTIDE SEQUENCE</scope>
    <source>
        <strain evidence="2">ChiSxjej5B17-1746</strain>
    </source>
</reference>
<evidence type="ECO:0000313" key="3">
    <source>
        <dbReference type="Proteomes" id="UP000824264"/>
    </source>
</evidence>
<dbReference type="Gene3D" id="1.10.287.540">
    <property type="entry name" value="Helix hairpin bin"/>
    <property type="match status" value="1"/>
</dbReference>
<dbReference type="Gene3D" id="3.30.930.10">
    <property type="entry name" value="Bira Bifunctional Protein, Domain 2"/>
    <property type="match status" value="1"/>
</dbReference>
<dbReference type="InterPro" id="IPR045864">
    <property type="entry name" value="aa-tRNA-synth_II/BPL/LPL"/>
</dbReference>
<dbReference type="NCBIfam" id="TIGR02367">
    <property type="entry name" value="PylS_Cterm"/>
    <property type="match status" value="1"/>
</dbReference>
<dbReference type="InterPro" id="IPR023877">
    <property type="entry name" value="Pyrrolysyl-tRNA_ligase_C"/>
</dbReference>
<keyword evidence="2" id="KW-0436">Ligase</keyword>
<proteinExistence type="predicted"/>
<evidence type="ECO:0000313" key="2">
    <source>
        <dbReference type="EMBL" id="HIW78838.1"/>
    </source>
</evidence>
<feature type="domain" description="Aminoacyl-transfer RNA synthetases class-II family profile" evidence="1">
    <location>
        <begin position="65"/>
        <end position="278"/>
    </location>
</feature>
<dbReference type="SUPFAM" id="SSF55681">
    <property type="entry name" value="Class II aaRS and biotin synthetases"/>
    <property type="match status" value="1"/>
</dbReference>
<dbReference type="Proteomes" id="UP000824264">
    <property type="component" value="Unassembled WGS sequence"/>
</dbReference>
<protein>
    <submittedName>
        <fullName evidence="2">Pyrrolysine--tRNA(Pyl) ligase large subunit</fullName>
    </submittedName>
</protein>
<dbReference type="InterPro" id="IPR006195">
    <property type="entry name" value="aa-tRNA-synth_II"/>
</dbReference>
<dbReference type="AlphaFoldDB" id="A0A9D1U979"/>
<organism evidence="2 3">
    <name type="scientific">Candidatus Bilophila faecipullorum</name>
    <dbReference type="NCBI Taxonomy" id="2838482"/>
    <lineage>
        <taxon>Bacteria</taxon>
        <taxon>Pseudomonadati</taxon>
        <taxon>Thermodesulfobacteriota</taxon>
        <taxon>Desulfovibrionia</taxon>
        <taxon>Desulfovibrionales</taxon>
        <taxon>Desulfovibrionaceae</taxon>
        <taxon>Bilophila</taxon>
    </lineage>
</organism>
<dbReference type="GO" id="GO:0004812">
    <property type="term" value="F:aminoacyl-tRNA ligase activity"/>
    <property type="evidence" value="ECO:0007669"/>
    <property type="project" value="InterPro"/>
</dbReference>
<sequence>MKFSEEQQRRLGEIGASAEDVQADFPDEAQRNRAYQRLETRLTAAQQRRLAELRHGERRPFVLGLEERLAAALRGAGFLQVHTPIILSRVRLEKMGVFDGSIMEKQVFWLDAKHCLRPMLAPHLYEYMRDLGRFPERPLRLFEIGPCFRRETQGQRHASEFTMLNLVEMGLPEGTDLTARLRELGALVLDAAGIEGWRMADEDSTVYGETLDFVDADGMELASSALGPHPLDAAWGIRENWVGIGFGLERLTMAATHETSMAKVGRSLSYLDGIRLRL</sequence>
<comment type="caution">
    <text evidence="2">The sequence shown here is derived from an EMBL/GenBank/DDBJ whole genome shotgun (WGS) entry which is preliminary data.</text>
</comment>
<name>A0A9D1U979_9BACT</name>
<dbReference type="EMBL" id="DXGI01000255">
    <property type="protein sequence ID" value="HIW78838.1"/>
    <property type="molecule type" value="Genomic_DNA"/>
</dbReference>